<proteinExistence type="predicted"/>
<evidence type="ECO:0000313" key="1">
    <source>
        <dbReference type="EMBL" id="KNZ55323.1"/>
    </source>
</evidence>
<dbReference type="AlphaFoldDB" id="A0A0L6V3G5"/>
<comment type="caution">
    <text evidence="1">The sequence shown here is derived from an EMBL/GenBank/DDBJ whole genome shotgun (WGS) entry which is preliminary data.</text>
</comment>
<dbReference type="STRING" id="27349.A0A0L6V3G5"/>
<evidence type="ECO:0000313" key="2">
    <source>
        <dbReference type="Proteomes" id="UP000037035"/>
    </source>
</evidence>
<dbReference type="PANTHER" id="PTHR46564">
    <property type="entry name" value="TRANSPOSASE"/>
    <property type="match status" value="1"/>
</dbReference>
<dbReference type="VEuPathDB" id="FungiDB:VP01_2710g3"/>
<accession>A0A0L6V3G5</accession>
<dbReference type="PANTHER" id="PTHR46564:SF1">
    <property type="entry name" value="TRANSPOSASE"/>
    <property type="match status" value="1"/>
</dbReference>
<reference evidence="1 2" key="1">
    <citation type="submission" date="2015-08" db="EMBL/GenBank/DDBJ databases">
        <title>Next Generation Sequencing and Analysis of the Genome of Puccinia sorghi L Schw, the Causal Agent of Maize Common Rust.</title>
        <authorList>
            <person name="Rochi L."/>
            <person name="Burguener G."/>
            <person name="Darino M."/>
            <person name="Turjanski A."/>
            <person name="Kreff E."/>
            <person name="Dieguez M.J."/>
            <person name="Sacco F."/>
        </authorList>
    </citation>
    <scope>NUCLEOTIDE SEQUENCE [LARGE SCALE GENOMIC DNA]</scope>
    <source>
        <strain evidence="1 2">RO10H11247</strain>
    </source>
</reference>
<sequence length="261" mass="30046">MYYKDLFSSLVIFRFHQWFLSHMHQIVLEWALSNKNLQFAWALDFSTVSQFLACTVSRNLCSATEDCKFMIQLVCNQPGHHLSLHAIHNNLVNQLFITLYKAGTLNIRKCLVTKYAWIECMKDIPAKFLVFTGILLFLKIYKSAVCDWELLCTFARSLCVLPSQKLIIRKNPKHLSIFPEIGLNGPLAILGRAETHNSQQYKHFSKYNLNGSLGPPVLMLQPPTYGTTYTSIAVEIFPLRKYNHLCLIFCLFLFGSNPPKF</sequence>
<protein>
    <submittedName>
        <fullName evidence="1">Uncharacterized protein</fullName>
    </submittedName>
</protein>
<gene>
    <name evidence="1" type="ORF">VP01_2710g3</name>
</gene>
<dbReference type="Proteomes" id="UP000037035">
    <property type="component" value="Unassembled WGS sequence"/>
</dbReference>
<dbReference type="EMBL" id="LAVV01007625">
    <property type="protein sequence ID" value="KNZ55323.1"/>
    <property type="molecule type" value="Genomic_DNA"/>
</dbReference>
<keyword evidence="2" id="KW-1185">Reference proteome</keyword>
<name>A0A0L6V3G5_9BASI</name>
<organism evidence="1 2">
    <name type="scientific">Puccinia sorghi</name>
    <dbReference type="NCBI Taxonomy" id="27349"/>
    <lineage>
        <taxon>Eukaryota</taxon>
        <taxon>Fungi</taxon>
        <taxon>Dikarya</taxon>
        <taxon>Basidiomycota</taxon>
        <taxon>Pucciniomycotina</taxon>
        <taxon>Pucciniomycetes</taxon>
        <taxon>Pucciniales</taxon>
        <taxon>Pucciniaceae</taxon>
        <taxon>Puccinia</taxon>
    </lineage>
</organism>
<dbReference type="OrthoDB" id="3264182at2759"/>